<comment type="subcellular location">
    <subcellularLocation>
        <location evidence="2">Membrane</location>
        <topology evidence="2">Single-pass type I membrane protein</topology>
    </subcellularLocation>
</comment>
<dbReference type="InterPro" id="IPR001828">
    <property type="entry name" value="ANF_lig-bd_rcpt"/>
</dbReference>
<dbReference type="InterPro" id="IPR028082">
    <property type="entry name" value="Peripla_BP_I"/>
</dbReference>
<dbReference type="Proteomes" id="UP000596742">
    <property type="component" value="Unassembled WGS sequence"/>
</dbReference>
<evidence type="ECO:0000256" key="12">
    <source>
        <dbReference type="ARBA" id="ARBA00023239"/>
    </source>
</evidence>
<feature type="chain" id="PRO_5032812092" description="Guanylate cyclase" evidence="19">
    <location>
        <begin position="18"/>
        <end position="1269"/>
    </location>
</feature>
<dbReference type="InterPro" id="IPR001245">
    <property type="entry name" value="Ser-Thr/Tyr_kinase_cat_dom"/>
</dbReference>
<feature type="compositionally biased region" description="Basic and acidic residues" evidence="17">
    <location>
        <begin position="1094"/>
        <end position="1112"/>
    </location>
</feature>
<accession>A0A8B6FAE4</accession>
<dbReference type="GO" id="GO:0035556">
    <property type="term" value="P:intracellular signal transduction"/>
    <property type="evidence" value="ECO:0007669"/>
    <property type="project" value="InterPro"/>
</dbReference>
<evidence type="ECO:0000259" key="20">
    <source>
        <dbReference type="PROSITE" id="PS50011"/>
    </source>
</evidence>
<evidence type="ECO:0000256" key="2">
    <source>
        <dbReference type="ARBA" id="ARBA00004479"/>
    </source>
</evidence>
<evidence type="ECO:0000256" key="1">
    <source>
        <dbReference type="ARBA" id="ARBA00001436"/>
    </source>
</evidence>
<sequence length="1269" mass="144402">MIILYFHVCLIFTTCVSFEVISGEKLKNITIGYLTVDKVIPWQRDTQGRIISGAISYAVDLINNDTTVLPDYHIHLVWGDTKGDTITATKLLLDQWRQEAVAFFGLEDSCSVEARVSAAVNLPMISYKCADLEVSDKLKYPTFVRTFPPTTQVTNSLISLLLHYNWKRFTLILGLSHKPQTIAKKLLEQAKVYNITINGQQSYKDPHLPLTSGNPFPGIVEKTFIDTRVYVLLGDINAVVDLMTNLYDRGLLDTGEYIVIYVDLDTFDSTVPLKYFKRTADNPHQPRNGDAARSLLVVTLSPPSNPQYDKFRKAVNDYNEQPPFEFPNPFMKPKKITVYAAYLYDAVMLWAKAADNMTRSGGSIKDGRAIIKTMLGISYQSIQGVISSIDSNGDAEGNYTLLARVPYVSQHANFSMQPVGHFLIGSKLPKLSLFRDHNIDWVSGMVPLDEPVCGYRREKCIPPNVYTLEIVGGIIGGILLIVFIIILVAYRNWRYEQEIAGLSWQINTHDIKSTHTNGKVSPYVTMVNAGSTVSLNSNQSLDSRMSFTQVYIKTGTYKGQIVALKVYESKMLHINRDIKKQMKMMRDLRHMNINPFVGACVDTHNFIIVTEYCFKGSLQDILENELIKLDKMFIASMIKDVIQGMIFLHNSELMFHGNLKSSNCVVTSRWNVQVADFGLLEFRKATYKKEDEHAYNRNLFWTAPEILRNPKVFGSQKGDVYSFGLILYEIFSRLGVYCYCNMEPKDIVLNVKSVQRVEPFRPDAKYLNAEDYIVNCMKECWDEIPDNRPDFRTIAKKLHDLWRGMKRNIFDNMMAMMEAYQNNLENLVEERTEQLVEEKKKTETLLHRMLPSVSRVIADQLKRAKVVQPESFECVTIYFSDICGFTKLSAESTPLEVVDMLNDLYTCFDSIIKNYDVYKVETIGDAYMVVSGVPIRNGDNHAGEVASMSLELLRAIKKFKIRHRPEETLKLRIGMHSGPCVAGVVGLTMPRYTLFGDTVNTASRLESTGEPLQIHISDPCKQILDKLGGYTITERGFVSMKGKGELFTYWLNSENEEIRHERLRRTSQTLNFSSPATREIRQAYIPHSGQNHRSIKDSLNENYSDKDNHSDHNQSTPLMDILCESERINSSVAVPKIPIEPNDSPTTSSMKARKIFQSKLFNGVIPEEKKFRLLKGSSGSDITTERYALMSDFHDDDSDSDHMSTRHHSLGTRNNIRQPPSCAMCTLPKSTKQDKETNSYVPDRQDVESRNYYNSFGQNDNLIDPETIL</sequence>
<evidence type="ECO:0000256" key="15">
    <source>
        <dbReference type="RuleBase" id="RU003431"/>
    </source>
</evidence>
<dbReference type="Pfam" id="PF00211">
    <property type="entry name" value="Guanylate_cyc"/>
    <property type="match status" value="1"/>
</dbReference>
<evidence type="ECO:0000313" key="22">
    <source>
        <dbReference type="EMBL" id="VDI45968.1"/>
    </source>
</evidence>
<dbReference type="GO" id="GO:0007168">
    <property type="term" value="P:receptor guanylyl cyclase signaling pathway"/>
    <property type="evidence" value="ECO:0007669"/>
    <property type="project" value="TreeGrafter"/>
</dbReference>
<dbReference type="GO" id="GO:0005524">
    <property type="term" value="F:ATP binding"/>
    <property type="evidence" value="ECO:0007669"/>
    <property type="project" value="InterPro"/>
</dbReference>
<dbReference type="Gene3D" id="3.30.70.1230">
    <property type="entry name" value="Nucleotide cyclase"/>
    <property type="match status" value="1"/>
</dbReference>
<dbReference type="GO" id="GO:0005886">
    <property type="term" value="C:plasma membrane"/>
    <property type="evidence" value="ECO:0007669"/>
    <property type="project" value="TreeGrafter"/>
</dbReference>
<dbReference type="GO" id="GO:0005525">
    <property type="term" value="F:GTP binding"/>
    <property type="evidence" value="ECO:0007669"/>
    <property type="project" value="UniProtKB-KW"/>
</dbReference>
<feature type="transmembrane region" description="Helical" evidence="18">
    <location>
        <begin position="470"/>
        <end position="490"/>
    </location>
</feature>
<dbReference type="SMART" id="SM00044">
    <property type="entry name" value="CYCc"/>
    <property type="match status" value="1"/>
</dbReference>
<dbReference type="FunFam" id="3.30.70.1230:FF:000019">
    <property type="entry name" value="Guanylate cyclase"/>
    <property type="match status" value="1"/>
</dbReference>
<evidence type="ECO:0000256" key="10">
    <source>
        <dbReference type="ARBA" id="ARBA00023170"/>
    </source>
</evidence>
<dbReference type="CDD" id="cd06370">
    <property type="entry name" value="PBP1_SAP_GC-like"/>
    <property type="match status" value="1"/>
</dbReference>
<evidence type="ECO:0000256" key="18">
    <source>
        <dbReference type="SAM" id="Phobius"/>
    </source>
</evidence>
<dbReference type="GO" id="GO:0004016">
    <property type="term" value="F:adenylate cyclase activity"/>
    <property type="evidence" value="ECO:0007669"/>
    <property type="project" value="TreeGrafter"/>
</dbReference>
<dbReference type="Gene3D" id="3.40.50.2300">
    <property type="match status" value="2"/>
</dbReference>
<dbReference type="Gene3D" id="6.10.250.780">
    <property type="match status" value="1"/>
</dbReference>
<keyword evidence="4 18" id="KW-0812">Transmembrane</keyword>
<dbReference type="PANTHER" id="PTHR11920">
    <property type="entry name" value="GUANYLYL CYCLASE"/>
    <property type="match status" value="1"/>
</dbReference>
<feature type="domain" description="Protein kinase" evidence="20">
    <location>
        <begin position="536"/>
        <end position="802"/>
    </location>
</feature>
<keyword evidence="6" id="KW-0547">Nucleotide-binding</keyword>
<proteinExistence type="inferred from homology"/>
<keyword evidence="8" id="KW-0342">GTP-binding</keyword>
<feature type="coiled-coil region" evidence="16">
    <location>
        <begin position="810"/>
        <end position="841"/>
    </location>
</feature>
<dbReference type="EMBL" id="UYJE01006443">
    <property type="protein sequence ID" value="VDI45968.1"/>
    <property type="molecule type" value="Genomic_DNA"/>
</dbReference>
<dbReference type="InterPro" id="IPR018297">
    <property type="entry name" value="A/G_cyclase_CS"/>
</dbReference>
<evidence type="ECO:0000313" key="23">
    <source>
        <dbReference type="Proteomes" id="UP000596742"/>
    </source>
</evidence>
<keyword evidence="11" id="KW-0325">Glycoprotein</keyword>
<evidence type="ECO:0000256" key="11">
    <source>
        <dbReference type="ARBA" id="ARBA00023180"/>
    </source>
</evidence>
<dbReference type="GO" id="GO:0004672">
    <property type="term" value="F:protein kinase activity"/>
    <property type="evidence" value="ECO:0007669"/>
    <property type="project" value="InterPro"/>
</dbReference>
<dbReference type="GO" id="GO:0001653">
    <property type="term" value="F:peptide receptor activity"/>
    <property type="evidence" value="ECO:0007669"/>
    <property type="project" value="TreeGrafter"/>
</dbReference>
<keyword evidence="9 18" id="KW-0472">Membrane</keyword>
<keyword evidence="10" id="KW-0675">Receptor</keyword>
<evidence type="ECO:0000256" key="17">
    <source>
        <dbReference type="SAM" id="MobiDB-lite"/>
    </source>
</evidence>
<evidence type="ECO:0000256" key="8">
    <source>
        <dbReference type="ARBA" id="ARBA00023134"/>
    </source>
</evidence>
<feature type="region of interest" description="Disordered" evidence="17">
    <location>
        <begin position="1086"/>
        <end position="1116"/>
    </location>
</feature>
<dbReference type="InterPro" id="IPR011009">
    <property type="entry name" value="Kinase-like_dom_sf"/>
</dbReference>
<keyword evidence="5 19" id="KW-0732">Signal</keyword>
<keyword evidence="16" id="KW-0175">Coiled coil</keyword>
<dbReference type="GO" id="GO:0004383">
    <property type="term" value="F:guanylate cyclase activity"/>
    <property type="evidence" value="ECO:0007669"/>
    <property type="project" value="UniProtKB-EC"/>
</dbReference>
<gene>
    <name evidence="22" type="ORF">MGAL_10B058407</name>
</gene>
<evidence type="ECO:0000259" key="21">
    <source>
        <dbReference type="PROSITE" id="PS50125"/>
    </source>
</evidence>
<dbReference type="SUPFAM" id="SSF55073">
    <property type="entry name" value="Nucleotide cyclase"/>
    <property type="match status" value="1"/>
</dbReference>
<dbReference type="PROSITE" id="PS50125">
    <property type="entry name" value="GUANYLATE_CYCLASE_2"/>
    <property type="match status" value="1"/>
</dbReference>
<dbReference type="SUPFAM" id="SSF56112">
    <property type="entry name" value="Protein kinase-like (PK-like)"/>
    <property type="match status" value="1"/>
</dbReference>
<evidence type="ECO:0000256" key="6">
    <source>
        <dbReference type="ARBA" id="ARBA00022741"/>
    </source>
</evidence>
<evidence type="ECO:0000256" key="16">
    <source>
        <dbReference type="SAM" id="Coils"/>
    </source>
</evidence>
<evidence type="ECO:0000256" key="19">
    <source>
        <dbReference type="SAM" id="SignalP"/>
    </source>
</evidence>
<dbReference type="PROSITE" id="PS00452">
    <property type="entry name" value="GUANYLATE_CYCLASE_1"/>
    <property type="match status" value="1"/>
</dbReference>
<evidence type="ECO:0000256" key="13">
    <source>
        <dbReference type="ARBA" id="ARBA00023293"/>
    </source>
</evidence>
<dbReference type="InterPro" id="IPR001054">
    <property type="entry name" value="A/G_cyclase"/>
</dbReference>
<dbReference type="EC" id="4.6.1.2" evidence="3 15"/>
<evidence type="ECO:0000256" key="14">
    <source>
        <dbReference type="RuleBase" id="RU000405"/>
    </source>
</evidence>
<dbReference type="InterPro" id="IPR000719">
    <property type="entry name" value="Prot_kinase_dom"/>
</dbReference>
<keyword evidence="23" id="KW-1185">Reference proteome</keyword>
<dbReference type="FunFam" id="1.10.510.10:FF:000420">
    <property type="entry name" value="Guanylate cyclase"/>
    <property type="match status" value="1"/>
</dbReference>
<evidence type="ECO:0000256" key="9">
    <source>
        <dbReference type="ARBA" id="ARBA00023136"/>
    </source>
</evidence>
<comment type="similarity">
    <text evidence="14">Belongs to the adenylyl cyclase class-4/guanylyl cyclase family.</text>
</comment>
<keyword evidence="13 15" id="KW-0141">cGMP biosynthesis</keyword>
<dbReference type="Pfam" id="PF07714">
    <property type="entry name" value="PK_Tyr_Ser-Thr"/>
    <property type="match status" value="1"/>
</dbReference>
<dbReference type="PROSITE" id="PS50011">
    <property type="entry name" value="PROTEIN_KINASE_DOM"/>
    <property type="match status" value="1"/>
</dbReference>
<name>A0A8B6FAE4_MYTGA</name>
<evidence type="ECO:0000256" key="4">
    <source>
        <dbReference type="ARBA" id="ARBA00022692"/>
    </source>
</evidence>
<dbReference type="InterPro" id="IPR029787">
    <property type="entry name" value="Nucleotide_cyclase"/>
</dbReference>
<feature type="domain" description="Guanylate cyclase" evidence="21">
    <location>
        <begin position="876"/>
        <end position="1006"/>
    </location>
</feature>
<dbReference type="PANTHER" id="PTHR11920:SF335">
    <property type="entry name" value="GUANYLATE CYCLASE"/>
    <property type="match status" value="1"/>
</dbReference>
<dbReference type="Gene3D" id="1.10.510.10">
    <property type="entry name" value="Transferase(Phosphotransferase) domain 1"/>
    <property type="match status" value="1"/>
</dbReference>
<dbReference type="CDD" id="cd07302">
    <property type="entry name" value="CHD"/>
    <property type="match status" value="1"/>
</dbReference>
<evidence type="ECO:0000256" key="5">
    <source>
        <dbReference type="ARBA" id="ARBA00022729"/>
    </source>
</evidence>
<keyword evidence="7 18" id="KW-1133">Transmembrane helix</keyword>
<comment type="caution">
    <text evidence="22">The sequence shown here is derived from an EMBL/GenBank/DDBJ whole genome shotgun (WGS) entry which is preliminary data.</text>
</comment>
<feature type="signal peptide" evidence="19">
    <location>
        <begin position="1"/>
        <end position="17"/>
    </location>
</feature>
<organism evidence="22 23">
    <name type="scientific">Mytilus galloprovincialis</name>
    <name type="common">Mediterranean mussel</name>
    <dbReference type="NCBI Taxonomy" id="29158"/>
    <lineage>
        <taxon>Eukaryota</taxon>
        <taxon>Metazoa</taxon>
        <taxon>Spiralia</taxon>
        <taxon>Lophotrochozoa</taxon>
        <taxon>Mollusca</taxon>
        <taxon>Bivalvia</taxon>
        <taxon>Autobranchia</taxon>
        <taxon>Pteriomorphia</taxon>
        <taxon>Mytilida</taxon>
        <taxon>Mytiloidea</taxon>
        <taxon>Mytilidae</taxon>
        <taxon>Mytilinae</taxon>
        <taxon>Mytilus</taxon>
    </lineage>
</organism>
<feature type="region of interest" description="Disordered" evidence="17">
    <location>
        <begin position="1196"/>
        <end position="1219"/>
    </location>
</feature>
<dbReference type="OrthoDB" id="1890790at2759"/>
<dbReference type="AlphaFoldDB" id="A0A8B6FAE4"/>
<comment type="catalytic activity">
    <reaction evidence="1 15">
        <text>GTP = 3',5'-cyclic GMP + diphosphate</text>
        <dbReference type="Rhea" id="RHEA:13665"/>
        <dbReference type="ChEBI" id="CHEBI:33019"/>
        <dbReference type="ChEBI" id="CHEBI:37565"/>
        <dbReference type="ChEBI" id="CHEBI:57746"/>
        <dbReference type="EC" id="4.6.1.2"/>
    </reaction>
</comment>
<evidence type="ECO:0000256" key="7">
    <source>
        <dbReference type="ARBA" id="ARBA00022989"/>
    </source>
</evidence>
<dbReference type="InterPro" id="IPR050401">
    <property type="entry name" value="Cyclic_nucleotide_synthase"/>
</dbReference>
<protein>
    <recommendedName>
        <fullName evidence="3 15">Guanylate cyclase</fullName>
        <ecNumber evidence="3 15">4.6.1.2</ecNumber>
    </recommendedName>
</protein>
<reference evidence="22" key="1">
    <citation type="submission" date="2018-11" db="EMBL/GenBank/DDBJ databases">
        <authorList>
            <person name="Alioto T."/>
            <person name="Alioto T."/>
        </authorList>
    </citation>
    <scope>NUCLEOTIDE SEQUENCE</scope>
</reference>
<dbReference type="Pfam" id="PF01094">
    <property type="entry name" value="ANF_receptor"/>
    <property type="match status" value="1"/>
</dbReference>
<evidence type="ECO:0000256" key="3">
    <source>
        <dbReference type="ARBA" id="ARBA00012202"/>
    </source>
</evidence>
<dbReference type="SUPFAM" id="SSF53822">
    <property type="entry name" value="Periplasmic binding protein-like I"/>
    <property type="match status" value="1"/>
</dbReference>
<keyword evidence="12 14" id="KW-0456">Lyase</keyword>